<sequence length="74" mass="8067">MSARTNQSVDSDNGQCACCVCRNAIAGGSSISNRLGRFVDRENSFNWKRTSCSGKQHGPVNRESPSFISNGKQR</sequence>
<gene>
    <name evidence="2" type="ORF">JCM19232_2631</name>
</gene>
<dbReference type="Proteomes" id="UP000031670">
    <property type="component" value="Unassembled WGS sequence"/>
</dbReference>
<protein>
    <submittedName>
        <fullName evidence="2">Uncharacterized protein</fullName>
    </submittedName>
</protein>
<reference evidence="2 3" key="2">
    <citation type="submission" date="2015-01" db="EMBL/GenBank/DDBJ databases">
        <authorList>
            <consortium name="NBRP consortium"/>
            <person name="Sawabe T."/>
            <person name="Meirelles P."/>
            <person name="Feng G."/>
            <person name="Sayaka M."/>
            <person name="Hattori M."/>
            <person name="Ohkuma M."/>
        </authorList>
    </citation>
    <scope>NUCLEOTIDE SEQUENCE [LARGE SCALE GENOMIC DNA]</scope>
    <source>
        <strain evidence="2 3">JCM19232</strain>
    </source>
</reference>
<accession>A0A0B8PB93</accession>
<feature type="compositionally biased region" description="Polar residues" evidence="1">
    <location>
        <begin position="63"/>
        <end position="74"/>
    </location>
</feature>
<dbReference type="EMBL" id="BBSA01000009">
    <property type="protein sequence ID" value="GAM63651.1"/>
    <property type="molecule type" value="Genomic_DNA"/>
</dbReference>
<organism evidence="2 3">
    <name type="scientific">Vibrio ishigakensis</name>
    <dbReference type="NCBI Taxonomy" id="1481914"/>
    <lineage>
        <taxon>Bacteria</taxon>
        <taxon>Pseudomonadati</taxon>
        <taxon>Pseudomonadota</taxon>
        <taxon>Gammaproteobacteria</taxon>
        <taxon>Vibrionales</taxon>
        <taxon>Vibrionaceae</taxon>
        <taxon>Vibrio</taxon>
    </lineage>
</organism>
<dbReference type="AlphaFoldDB" id="A0A0B8PB93"/>
<name>A0A0B8PB93_9VIBR</name>
<evidence type="ECO:0000313" key="2">
    <source>
        <dbReference type="EMBL" id="GAM63651.1"/>
    </source>
</evidence>
<evidence type="ECO:0000313" key="3">
    <source>
        <dbReference type="Proteomes" id="UP000031670"/>
    </source>
</evidence>
<proteinExistence type="predicted"/>
<evidence type="ECO:0000256" key="1">
    <source>
        <dbReference type="SAM" id="MobiDB-lite"/>
    </source>
</evidence>
<comment type="caution">
    <text evidence="2">The sequence shown here is derived from an EMBL/GenBank/DDBJ whole genome shotgun (WGS) entry which is preliminary data.</text>
</comment>
<reference evidence="2 3" key="1">
    <citation type="submission" date="2015-01" db="EMBL/GenBank/DDBJ databases">
        <title>Vibrio sp. C5 JCM 19232 whole genome shotgun sequence.</title>
        <authorList>
            <person name="Sawabe T."/>
            <person name="Meirelles P."/>
            <person name="Feng G."/>
            <person name="Sayaka M."/>
            <person name="Hattori M."/>
            <person name="Ohkuma M."/>
        </authorList>
    </citation>
    <scope>NUCLEOTIDE SEQUENCE [LARGE SCALE GENOMIC DNA]</scope>
    <source>
        <strain evidence="2 3">JCM19232</strain>
    </source>
</reference>
<feature type="region of interest" description="Disordered" evidence="1">
    <location>
        <begin position="48"/>
        <end position="74"/>
    </location>
</feature>